<dbReference type="RefSeq" id="XP_024580833.1">
    <property type="nucleotide sequence ID" value="XM_024730568.1"/>
</dbReference>
<dbReference type="AlphaFoldDB" id="A0A0P1AUB1"/>
<accession>A0A0P1AUB1</accession>
<proteinExistence type="predicted"/>
<dbReference type="GeneID" id="36395883"/>
<organism evidence="1 2">
    <name type="scientific">Plasmopara halstedii</name>
    <name type="common">Downy mildew of sunflower</name>
    <dbReference type="NCBI Taxonomy" id="4781"/>
    <lineage>
        <taxon>Eukaryota</taxon>
        <taxon>Sar</taxon>
        <taxon>Stramenopiles</taxon>
        <taxon>Oomycota</taxon>
        <taxon>Peronosporomycetes</taxon>
        <taxon>Peronosporales</taxon>
        <taxon>Peronosporaceae</taxon>
        <taxon>Plasmopara</taxon>
    </lineage>
</organism>
<name>A0A0P1AUB1_PLAHL</name>
<evidence type="ECO:0000313" key="2">
    <source>
        <dbReference type="Proteomes" id="UP000054928"/>
    </source>
</evidence>
<evidence type="ECO:0000313" key="1">
    <source>
        <dbReference type="EMBL" id="CEG44464.1"/>
    </source>
</evidence>
<keyword evidence="2" id="KW-1185">Reference proteome</keyword>
<sequence length="69" mass="7944">MRHPKASHKLSGSLFRASVYIMLNASPTIHVQSSNEFAVFGFRREQWGNCNESLPEALREYNHVQYHPA</sequence>
<reference evidence="2" key="1">
    <citation type="submission" date="2014-09" db="EMBL/GenBank/DDBJ databases">
        <authorList>
            <person name="Sharma Rahul"/>
            <person name="Thines Marco"/>
        </authorList>
    </citation>
    <scope>NUCLEOTIDE SEQUENCE [LARGE SCALE GENOMIC DNA]</scope>
</reference>
<dbReference type="Proteomes" id="UP000054928">
    <property type="component" value="Unassembled WGS sequence"/>
</dbReference>
<protein>
    <submittedName>
        <fullName evidence="1">Uncharacterized protein</fullName>
    </submittedName>
</protein>
<dbReference type="EMBL" id="CCYD01001204">
    <property type="protein sequence ID" value="CEG44464.1"/>
    <property type="molecule type" value="Genomic_DNA"/>
</dbReference>